<dbReference type="AlphaFoldDB" id="A0A6S7IJW9"/>
<evidence type="ECO:0000313" key="1">
    <source>
        <dbReference type="EMBL" id="CAB4016820.1"/>
    </source>
</evidence>
<sequence>MCQMGGDKYFAVANYDIEDFSPFINENSPVTVTYRVLKQGGIRNQLNAVHCENQNHKTGTKKNNVNNITGRKSTPISSLMVFKWIWLSISNCWEFICQMIYLGTNMLVILLRK</sequence>
<feature type="non-terminal residue" evidence="1">
    <location>
        <position position="1"/>
    </location>
</feature>
<keyword evidence="2" id="KW-1185">Reference proteome</keyword>
<gene>
    <name evidence="1" type="ORF">PACLA_8A089371</name>
</gene>
<name>A0A6S7IJW9_PARCT</name>
<dbReference type="EMBL" id="CACRXK020009270">
    <property type="protein sequence ID" value="CAB4016820.1"/>
    <property type="molecule type" value="Genomic_DNA"/>
</dbReference>
<organism evidence="1 2">
    <name type="scientific">Paramuricea clavata</name>
    <name type="common">Red gorgonian</name>
    <name type="synonym">Violescent sea-whip</name>
    <dbReference type="NCBI Taxonomy" id="317549"/>
    <lineage>
        <taxon>Eukaryota</taxon>
        <taxon>Metazoa</taxon>
        <taxon>Cnidaria</taxon>
        <taxon>Anthozoa</taxon>
        <taxon>Octocorallia</taxon>
        <taxon>Malacalcyonacea</taxon>
        <taxon>Plexauridae</taxon>
        <taxon>Paramuricea</taxon>
    </lineage>
</organism>
<reference evidence="1" key="1">
    <citation type="submission" date="2020-04" db="EMBL/GenBank/DDBJ databases">
        <authorList>
            <person name="Alioto T."/>
            <person name="Alioto T."/>
            <person name="Gomez Garrido J."/>
        </authorList>
    </citation>
    <scope>NUCLEOTIDE SEQUENCE</scope>
    <source>
        <strain evidence="1">A484AB</strain>
    </source>
</reference>
<protein>
    <submittedName>
        <fullName evidence="1">Uncharacterized protein</fullName>
    </submittedName>
</protein>
<evidence type="ECO:0000313" key="2">
    <source>
        <dbReference type="Proteomes" id="UP001152795"/>
    </source>
</evidence>
<dbReference type="Proteomes" id="UP001152795">
    <property type="component" value="Unassembled WGS sequence"/>
</dbReference>
<proteinExistence type="predicted"/>
<accession>A0A6S7IJW9</accession>
<comment type="caution">
    <text evidence="1">The sequence shown here is derived from an EMBL/GenBank/DDBJ whole genome shotgun (WGS) entry which is preliminary data.</text>
</comment>